<dbReference type="RefSeq" id="WP_188756181.1">
    <property type="nucleotide sequence ID" value="NZ_BMJY01000008.1"/>
</dbReference>
<gene>
    <name evidence="1" type="ORF">GCM10010921_20370</name>
</gene>
<dbReference type="Proteomes" id="UP000657592">
    <property type="component" value="Unassembled WGS sequence"/>
</dbReference>
<dbReference type="InterPro" id="IPR038764">
    <property type="entry name" value="GNAT_N_AcTrfase_prd"/>
</dbReference>
<reference evidence="1" key="1">
    <citation type="journal article" date="2014" name="Int. J. Syst. Evol. Microbiol.">
        <title>Complete genome sequence of Corynebacterium casei LMG S-19264T (=DSM 44701T), isolated from a smear-ripened cheese.</title>
        <authorList>
            <consortium name="US DOE Joint Genome Institute (JGI-PGF)"/>
            <person name="Walter F."/>
            <person name="Albersmeier A."/>
            <person name="Kalinowski J."/>
            <person name="Ruckert C."/>
        </authorList>
    </citation>
    <scope>NUCLEOTIDE SEQUENCE</scope>
    <source>
        <strain evidence="1">CGMCC 1.15794</strain>
    </source>
</reference>
<dbReference type="AlphaFoldDB" id="A0A917MM61"/>
<evidence type="ECO:0008006" key="3">
    <source>
        <dbReference type="Google" id="ProtNLM"/>
    </source>
</evidence>
<proteinExistence type="predicted"/>
<name>A0A917MM61_9MICO</name>
<comment type="caution">
    <text evidence="1">The sequence shown here is derived from an EMBL/GenBank/DDBJ whole genome shotgun (WGS) entry which is preliminary data.</text>
</comment>
<dbReference type="SUPFAM" id="SSF55729">
    <property type="entry name" value="Acyl-CoA N-acyltransferases (Nat)"/>
    <property type="match status" value="1"/>
</dbReference>
<sequence length="293" mass="31018">MSAPITTTGPTGAVTAEARRMADAACAAAGIRVEHAHDADSCRRVAEVLSTIWRRDGSPMIDPALLVAMAHAGNLVTLAIGEDGPVGAAVGFCGPPGAPFHSHVVGLLPGVVGRGLGRAVKLAQRAWCLERGIDAMTWTYDPLVARNAFFNIRRLGAHAAEYLPDFYGEMKDSVNAGQGSDRVLVRWDLTLTPPEPGATRDAGPPAGAQAVVVDADGAPSPFVPPLDRTLPATVAVPRDIEALRRTDPELARRWRAQTRAALTELMGAGWSVTDFTRAGQYVLRAPLREDPAR</sequence>
<dbReference type="PANTHER" id="PTHR41700">
    <property type="entry name" value="GCN5-RELATED N-ACETYLTRANSFERASE"/>
    <property type="match status" value="1"/>
</dbReference>
<protein>
    <recommendedName>
        <fullName evidence="3">GNAT family N-acetyltransferase</fullName>
    </recommendedName>
</protein>
<keyword evidence="2" id="KW-1185">Reference proteome</keyword>
<dbReference type="InterPro" id="IPR016181">
    <property type="entry name" value="Acyl_CoA_acyltransferase"/>
</dbReference>
<evidence type="ECO:0000313" key="2">
    <source>
        <dbReference type="Proteomes" id="UP000657592"/>
    </source>
</evidence>
<dbReference type="PANTHER" id="PTHR41700:SF1">
    <property type="entry name" value="N-ACETYLTRANSFERASE DOMAIN-CONTAINING PROTEIN"/>
    <property type="match status" value="1"/>
</dbReference>
<dbReference type="Gene3D" id="3.40.630.30">
    <property type="match status" value="1"/>
</dbReference>
<dbReference type="EMBL" id="BMJY01000008">
    <property type="protein sequence ID" value="GGH45170.1"/>
    <property type="molecule type" value="Genomic_DNA"/>
</dbReference>
<organism evidence="1 2">
    <name type="scientific">Microbacterium album</name>
    <dbReference type="NCBI Taxonomy" id="2053191"/>
    <lineage>
        <taxon>Bacteria</taxon>
        <taxon>Bacillati</taxon>
        <taxon>Actinomycetota</taxon>
        <taxon>Actinomycetes</taxon>
        <taxon>Micrococcales</taxon>
        <taxon>Microbacteriaceae</taxon>
        <taxon>Microbacterium</taxon>
    </lineage>
</organism>
<evidence type="ECO:0000313" key="1">
    <source>
        <dbReference type="EMBL" id="GGH45170.1"/>
    </source>
</evidence>
<reference evidence="1" key="2">
    <citation type="submission" date="2020-09" db="EMBL/GenBank/DDBJ databases">
        <authorList>
            <person name="Sun Q."/>
            <person name="Zhou Y."/>
        </authorList>
    </citation>
    <scope>NUCLEOTIDE SEQUENCE</scope>
    <source>
        <strain evidence="1">CGMCC 1.15794</strain>
    </source>
</reference>
<accession>A0A917MM61</accession>